<feature type="region of interest" description="Disordered" evidence="1">
    <location>
        <begin position="158"/>
        <end position="184"/>
    </location>
</feature>
<evidence type="ECO:0000313" key="2">
    <source>
        <dbReference type="EMBL" id="RHZ88314.1"/>
    </source>
</evidence>
<dbReference type="Proteomes" id="UP000266861">
    <property type="component" value="Unassembled WGS sequence"/>
</dbReference>
<reference evidence="2 3" key="1">
    <citation type="submission" date="2018-08" db="EMBL/GenBank/DDBJ databases">
        <title>Genome and evolution of the arbuscular mycorrhizal fungus Diversispora epigaea (formerly Glomus versiforme) and its bacterial endosymbionts.</title>
        <authorList>
            <person name="Sun X."/>
            <person name="Fei Z."/>
            <person name="Harrison M."/>
        </authorList>
    </citation>
    <scope>NUCLEOTIDE SEQUENCE [LARGE SCALE GENOMIC DNA]</scope>
    <source>
        <strain evidence="2 3">IT104</strain>
    </source>
</reference>
<dbReference type="EMBL" id="PQFF01000021">
    <property type="protein sequence ID" value="RHZ88314.1"/>
    <property type="molecule type" value="Genomic_DNA"/>
</dbReference>
<dbReference type="OrthoDB" id="2409657at2759"/>
<evidence type="ECO:0000313" key="3">
    <source>
        <dbReference type="Proteomes" id="UP000266861"/>
    </source>
</evidence>
<accession>A0A397JSY1</accession>
<feature type="compositionally biased region" description="Low complexity" evidence="1">
    <location>
        <begin position="316"/>
        <end position="329"/>
    </location>
</feature>
<evidence type="ECO:0008006" key="4">
    <source>
        <dbReference type="Google" id="ProtNLM"/>
    </source>
</evidence>
<organism evidence="2 3">
    <name type="scientific">Diversispora epigaea</name>
    <dbReference type="NCBI Taxonomy" id="1348612"/>
    <lineage>
        <taxon>Eukaryota</taxon>
        <taxon>Fungi</taxon>
        <taxon>Fungi incertae sedis</taxon>
        <taxon>Mucoromycota</taxon>
        <taxon>Glomeromycotina</taxon>
        <taxon>Glomeromycetes</taxon>
        <taxon>Diversisporales</taxon>
        <taxon>Diversisporaceae</taxon>
        <taxon>Diversispora</taxon>
    </lineage>
</organism>
<dbReference type="PRINTS" id="PR01217">
    <property type="entry name" value="PRICHEXTENSN"/>
</dbReference>
<gene>
    <name evidence="2" type="ORF">Glove_23g50</name>
</gene>
<feature type="compositionally biased region" description="Low complexity" evidence="1">
    <location>
        <begin position="266"/>
        <end position="309"/>
    </location>
</feature>
<comment type="caution">
    <text evidence="2">The sequence shown here is derived from an EMBL/GenBank/DDBJ whole genome shotgun (WGS) entry which is preliminary data.</text>
</comment>
<evidence type="ECO:0000256" key="1">
    <source>
        <dbReference type="SAM" id="MobiDB-lite"/>
    </source>
</evidence>
<sequence>MYSEEWKGKVAIDKNGRSPNASYAPLIKIIHQIPRARIFDPSISSLQLYPTTERRRGKNAPRPMNSFMILTLVVRRVASSSNVELGDGKACTKIAQLIRWGCSKRDWGIFLKLQKEFKNIHTQMFPHYDYRPKSSITSIETNFHVLSSENYGEMTLTQKKKGKTNHHHHHHHHHQQQQQQHRNSPYSLPVVQPIQQSIPTSPPYSPISPSMPEYVHPVPSNLETLDLYQLLFQSNIPEEIFRAIADQFQLIPSSVVYQPTPPSPSPSVYQPTSSSSSFPSPPSSVVYQPTSSSSSFPSPPSSVVYQPTSSSPPPSSSVVYQPTSSSSSFPSPPSPSVVYQSTSSSPSSFPSPPVYQHTSSSPSSSFPSPPVYQHTSPSPSSSFPSPPVYQHTSPPYSSFYQFNNIN</sequence>
<dbReference type="AlphaFoldDB" id="A0A397JSY1"/>
<feature type="compositionally biased region" description="Low complexity" evidence="1">
    <location>
        <begin position="336"/>
        <end position="348"/>
    </location>
</feature>
<protein>
    <recommendedName>
        <fullName evidence="4">HMG box domain-containing protein</fullName>
    </recommendedName>
</protein>
<feature type="compositionally biased region" description="Basic residues" evidence="1">
    <location>
        <begin position="158"/>
        <end position="175"/>
    </location>
</feature>
<name>A0A397JSY1_9GLOM</name>
<feature type="region of interest" description="Disordered" evidence="1">
    <location>
        <begin position="259"/>
        <end position="397"/>
    </location>
</feature>
<keyword evidence="3" id="KW-1185">Reference proteome</keyword>
<proteinExistence type="predicted"/>